<dbReference type="NCBIfam" id="TIGR02978">
    <property type="entry name" value="phageshock_pspC"/>
    <property type="match status" value="1"/>
</dbReference>
<dbReference type="STRING" id="1348635.GCA_000740015_03294"/>
<evidence type="ECO:0000256" key="1">
    <source>
        <dbReference type="ARBA" id="ARBA00004162"/>
    </source>
</evidence>
<evidence type="ECO:0000256" key="4">
    <source>
        <dbReference type="ARBA" id="ARBA00022989"/>
    </source>
</evidence>
<keyword evidence="4" id="KW-1133">Transmembrane helix</keyword>
<comment type="subcellular location">
    <subcellularLocation>
        <location evidence="1">Cell membrane</location>
        <topology evidence="1">Single-pass membrane protein</topology>
    </subcellularLocation>
</comment>
<accession>A0A2J8GP40</accession>
<dbReference type="PANTHER" id="PTHR33885">
    <property type="entry name" value="PHAGE SHOCK PROTEIN C"/>
    <property type="match status" value="1"/>
</dbReference>
<reference evidence="6 7" key="1">
    <citation type="submission" date="2018-06" db="EMBL/GenBank/DDBJ databases">
        <title>Freshwater and sediment microbial communities from various areas in North America, analyzing microbe dynamics in response to fracking.</title>
        <authorList>
            <person name="Lamendella R."/>
        </authorList>
    </citation>
    <scope>NUCLEOTIDE SEQUENCE [LARGE SCALE GENOMIC DNA]</scope>
    <source>
        <strain evidence="6 7">99A</strain>
    </source>
</reference>
<dbReference type="AlphaFoldDB" id="A0A2J8GP40"/>
<evidence type="ECO:0000256" key="2">
    <source>
        <dbReference type="ARBA" id="ARBA00022475"/>
    </source>
</evidence>
<proteinExistence type="predicted"/>
<keyword evidence="2" id="KW-1003">Cell membrane</keyword>
<protein>
    <submittedName>
        <fullName evidence="6">Phage shock protein C (PspC) family protein</fullName>
    </submittedName>
</protein>
<dbReference type="InterPro" id="IPR052027">
    <property type="entry name" value="PspC"/>
</dbReference>
<keyword evidence="5" id="KW-0472">Membrane</keyword>
<gene>
    <name evidence="6" type="ORF">DET48_11253</name>
</gene>
<evidence type="ECO:0000313" key="7">
    <source>
        <dbReference type="Proteomes" id="UP000248729"/>
    </source>
</evidence>
<dbReference type="Proteomes" id="UP000248729">
    <property type="component" value="Unassembled WGS sequence"/>
</dbReference>
<name>A0A2J8GP40_VIBDI</name>
<dbReference type="Pfam" id="PF04024">
    <property type="entry name" value="PspC"/>
    <property type="match status" value="1"/>
</dbReference>
<dbReference type="PANTHER" id="PTHR33885:SF3">
    <property type="entry name" value="PHAGE SHOCK PROTEIN C"/>
    <property type="match status" value="1"/>
</dbReference>
<comment type="caution">
    <text evidence="6">The sequence shown here is derived from an EMBL/GenBank/DDBJ whole genome shotgun (WGS) entry which is preliminary data.</text>
</comment>
<sequence>MTSRELYRDPVNGKIGGVCAGLANYFGLEVWIVRILVISAALLGGGFLIVLAYLALMLMLEKQPYQYEQSVKSQREHTLKSKPWEQGQTPGALLNTLNEDLTKVEKRVRNMEAYVTSDAFKVNREFNKL</sequence>
<dbReference type="EMBL" id="QLTR01000012">
    <property type="protein sequence ID" value="RAS63371.1"/>
    <property type="molecule type" value="Genomic_DNA"/>
</dbReference>
<evidence type="ECO:0000313" key="6">
    <source>
        <dbReference type="EMBL" id="RAS63371.1"/>
    </source>
</evidence>
<dbReference type="RefSeq" id="WP_102941719.1">
    <property type="nucleotide sequence ID" value="NZ_QLTR01000012.1"/>
</dbReference>
<dbReference type="GO" id="GO:0005886">
    <property type="term" value="C:plasma membrane"/>
    <property type="evidence" value="ECO:0007669"/>
    <property type="project" value="UniProtKB-SubCell"/>
</dbReference>
<evidence type="ECO:0000256" key="3">
    <source>
        <dbReference type="ARBA" id="ARBA00022692"/>
    </source>
</evidence>
<dbReference type="InterPro" id="IPR014320">
    <property type="entry name" value="Phageshock_PspC"/>
</dbReference>
<organism evidence="6 7">
    <name type="scientific">Vibrio diazotrophicus</name>
    <dbReference type="NCBI Taxonomy" id="685"/>
    <lineage>
        <taxon>Bacteria</taxon>
        <taxon>Pseudomonadati</taxon>
        <taxon>Pseudomonadota</taxon>
        <taxon>Gammaproteobacteria</taxon>
        <taxon>Vibrionales</taxon>
        <taxon>Vibrionaceae</taxon>
        <taxon>Vibrio</taxon>
    </lineage>
</organism>
<dbReference type="InterPro" id="IPR007168">
    <property type="entry name" value="Phageshock_PspC_N"/>
</dbReference>
<evidence type="ECO:0000256" key="5">
    <source>
        <dbReference type="ARBA" id="ARBA00023136"/>
    </source>
</evidence>
<keyword evidence="3" id="KW-0812">Transmembrane</keyword>